<dbReference type="KEGG" id="vg:14181337"/>
<keyword evidence="2" id="KW-1185">Reference proteome</keyword>
<reference evidence="1 2" key="1">
    <citation type="journal article" date="2012" name="J. Virol.">
        <title>Complete Genome Sequence of Wide-Host-Range Staphylococcus aureus Phage JD007.</title>
        <authorList>
            <person name="Cui Z."/>
            <person name="Song Z."/>
            <person name="Wang Y."/>
            <person name="Zeng L."/>
            <person name="Shen W."/>
            <person name="Wang Z."/>
            <person name="Li Q."/>
            <person name="He P."/>
            <person name="Qin J."/>
            <person name="Guo X."/>
        </authorList>
    </citation>
    <scope>NUCLEOTIDE SEQUENCE [LARGE SCALE GENOMIC DNA]</scope>
</reference>
<evidence type="ECO:0000313" key="1">
    <source>
        <dbReference type="EMBL" id="AFV50832.1"/>
    </source>
</evidence>
<sequence length="134" mass="15169">MVIAFFILGLLLVLCLVSLAIIKVLEARLKKKELRRERESFGIPEPGRQLGHIGYVESKYALIHKESSKIIISAEKSKVVETLQKMYNLELTSVDVSSVTGFSPLGTGRMENMVLLSYKLEREGLYKLIELNKE</sequence>
<evidence type="ECO:0000313" key="2">
    <source>
        <dbReference type="Proteomes" id="UP000009395"/>
    </source>
</evidence>
<dbReference type="GeneID" id="14181337"/>
<dbReference type="RefSeq" id="YP_007112897.1">
    <property type="nucleotide sequence ID" value="NC_019726.1"/>
</dbReference>
<proteinExistence type="predicted"/>
<accession>K7QN57</accession>
<protein>
    <submittedName>
        <fullName evidence="1">Uncharacterized protein</fullName>
    </submittedName>
</protein>
<name>K7QN57_9CAUD</name>
<dbReference type="Proteomes" id="UP000009395">
    <property type="component" value="Segment"/>
</dbReference>
<dbReference type="EMBL" id="JX878671">
    <property type="protein sequence ID" value="AFV50832.1"/>
    <property type="molecule type" value="Genomic_DNA"/>
</dbReference>
<organism evidence="1 2">
    <name type="scientific">Staphylococcus phage JD007</name>
    <dbReference type="NCBI Taxonomy" id="1239383"/>
    <lineage>
        <taxon>Viruses</taxon>
        <taxon>Duplodnaviria</taxon>
        <taxon>Heunggongvirae</taxon>
        <taxon>Uroviricota</taxon>
        <taxon>Caudoviricetes</taxon>
        <taxon>Herelleviridae</taxon>
        <taxon>Twortvirinae</taxon>
        <taxon>Kayvirus</taxon>
        <taxon>Kayvirus JD7</taxon>
    </lineage>
</organism>